<comment type="caution">
    <text evidence="2">The sequence shown here is derived from an EMBL/GenBank/DDBJ whole genome shotgun (WGS) entry which is preliminary data.</text>
</comment>
<dbReference type="HOGENOM" id="CLU_2814195_0_0_1"/>
<accession>L8WMV4</accession>
<protein>
    <submittedName>
        <fullName evidence="2">Uncharacterized protein</fullName>
    </submittedName>
</protein>
<reference evidence="2 3" key="1">
    <citation type="journal article" date="2013" name="Nat. Commun.">
        <title>The evolution and pathogenic mechanisms of the rice sheath blight pathogen.</title>
        <authorList>
            <person name="Zheng A."/>
            <person name="Lin R."/>
            <person name="Xu L."/>
            <person name="Qin P."/>
            <person name="Tang C."/>
            <person name="Ai P."/>
            <person name="Zhang D."/>
            <person name="Liu Y."/>
            <person name="Sun Z."/>
            <person name="Feng H."/>
            <person name="Wang Y."/>
            <person name="Chen Y."/>
            <person name="Liang X."/>
            <person name="Fu R."/>
            <person name="Li Q."/>
            <person name="Zhang J."/>
            <person name="Yu X."/>
            <person name="Xie Z."/>
            <person name="Ding L."/>
            <person name="Guan P."/>
            <person name="Tang J."/>
            <person name="Liang Y."/>
            <person name="Wang S."/>
            <person name="Deng Q."/>
            <person name="Li S."/>
            <person name="Zhu J."/>
            <person name="Wang L."/>
            <person name="Liu H."/>
            <person name="Li P."/>
        </authorList>
    </citation>
    <scope>NUCLEOTIDE SEQUENCE [LARGE SCALE GENOMIC DNA]</scope>
    <source>
        <strain evidence="3">AG-1 IA</strain>
    </source>
</reference>
<dbReference type="Proteomes" id="UP000011668">
    <property type="component" value="Unassembled WGS sequence"/>
</dbReference>
<organism evidence="2 3">
    <name type="scientific">Thanatephorus cucumeris (strain AG1-IA)</name>
    <name type="common">Rice sheath blight fungus</name>
    <name type="synonym">Rhizoctonia solani</name>
    <dbReference type="NCBI Taxonomy" id="983506"/>
    <lineage>
        <taxon>Eukaryota</taxon>
        <taxon>Fungi</taxon>
        <taxon>Dikarya</taxon>
        <taxon>Basidiomycota</taxon>
        <taxon>Agaricomycotina</taxon>
        <taxon>Agaricomycetes</taxon>
        <taxon>Cantharellales</taxon>
        <taxon>Ceratobasidiaceae</taxon>
        <taxon>Rhizoctonia</taxon>
        <taxon>Rhizoctonia solani AG-1</taxon>
    </lineage>
</organism>
<gene>
    <name evidence="2" type="ORF">AG1IA_08283</name>
</gene>
<keyword evidence="3" id="KW-1185">Reference proteome</keyword>
<evidence type="ECO:0000256" key="1">
    <source>
        <dbReference type="SAM" id="MobiDB-lite"/>
    </source>
</evidence>
<dbReference type="AlphaFoldDB" id="L8WMV4"/>
<sequence>MQTSVYDNALQAKSETRAVYWDRDAGVRMYNSQLWVPETQRRPSNEAGKTASTNSQSDSENTPWQIA</sequence>
<feature type="region of interest" description="Disordered" evidence="1">
    <location>
        <begin position="37"/>
        <end position="67"/>
    </location>
</feature>
<evidence type="ECO:0000313" key="2">
    <source>
        <dbReference type="EMBL" id="ELU37684.1"/>
    </source>
</evidence>
<dbReference type="EMBL" id="AFRT01002496">
    <property type="protein sequence ID" value="ELU37684.1"/>
    <property type="molecule type" value="Genomic_DNA"/>
</dbReference>
<proteinExistence type="predicted"/>
<evidence type="ECO:0000313" key="3">
    <source>
        <dbReference type="Proteomes" id="UP000011668"/>
    </source>
</evidence>
<name>L8WMV4_THACA</name>
<feature type="compositionally biased region" description="Polar residues" evidence="1">
    <location>
        <begin position="50"/>
        <end position="67"/>
    </location>
</feature>